<proteinExistence type="predicted"/>
<evidence type="ECO:0000313" key="2">
    <source>
        <dbReference type="Proteomes" id="UP000289152"/>
    </source>
</evidence>
<dbReference type="VEuPathDB" id="FungiDB:TREMEDRAFT_62359"/>
<gene>
    <name evidence="1" type="ORF">M231_03215</name>
</gene>
<dbReference type="AlphaFoldDB" id="A0A4Q1BNU5"/>
<sequence length="331" mass="35787">MKVRDQTGSGGTQIYLATGANQNKCLTSTTPADGSSASLSIVNCTSAHWWDYLPQTTASGPLIGDSKGCALTTSGNGSLKWDCSINFNNPNIQWNWIRQSFLQSVADESKCLTVDSSGNVVLTWVYRTSATFEPITSQVTINNIYQDDIHQTLIRAMGRPDLCVGAVHRALQQANGSNIADGYYISTGLGLSVNPSADSPSSWLFFQYFEMPYPMDYSKGNYTGPLAFNTHLALGGGGYCVDAGDAPSEYSQLYTYSCQGSKSQTFVSDNKTLSMEGTNMCVTATSSGVPPGQLGEKQPDYALVMRTCDGSLEQNFFFYTGPIVINHHVDQ</sequence>
<evidence type="ECO:0000313" key="1">
    <source>
        <dbReference type="EMBL" id="RXK39546.1"/>
    </source>
</evidence>
<organism evidence="1 2">
    <name type="scientific">Tremella mesenterica</name>
    <name type="common">Jelly fungus</name>
    <dbReference type="NCBI Taxonomy" id="5217"/>
    <lineage>
        <taxon>Eukaryota</taxon>
        <taxon>Fungi</taxon>
        <taxon>Dikarya</taxon>
        <taxon>Basidiomycota</taxon>
        <taxon>Agaricomycotina</taxon>
        <taxon>Tremellomycetes</taxon>
        <taxon>Tremellales</taxon>
        <taxon>Tremellaceae</taxon>
        <taxon>Tremella</taxon>
    </lineage>
</organism>
<reference evidence="1 2" key="1">
    <citation type="submission" date="2016-06" db="EMBL/GenBank/DDBJ databases">
        <title>Evolution of pathogenesis and genome organization in the Tremellales.</title>
        <authorList>
            <person name="Cuomo C."/>
            <person name="Litvintseva A."/>
            <person name="Heitman J."/>
            <person name="Chen Y."/>
            <person name="Sun S."/>
            <person name="Springer D."/>
            <person name="Dromer F."/>
            <person name="Young S."/>
            <person name="Zeng Q."/>
            <person name="Chapman S."/>
            <person name="Gujja S."/>
            <person name="Saif S."/>
            <person name="Birren B."/>
        </authorList>
    </citation>
    <scope>NUCLEOTIDE SEQUENCE [LARGE SCALE GENOMIC DNA]</scope>
    <source>
        <strain evidence="1 2">ATCC 28783</strain>
    </source>
</reference>
<dbReference type="SUPFAM" id="SSF50370">
    <property type="entry name" value="Ricin B-like lectins"/>
    <property type="match status" value="2"/>
</dbReference>
<name>A0A4Q1BNU5_TREME</name>
<keyword evidence="2" id="KW-1185">Reference proteome</keyword>
<dbReference type="EMBL" id="SDIL01000030">
    <property type="protein sequence ID" value="RXK39546.1"/>
    <property type="molecule type" value="Genomic_DNA"/>
</dbReference>
<comment type="caution">
    <text evidence="1">The sequence shown here is derived from an EMBL/GenBank/DDBJ whole genome shotgun (WGS) entry which is preliminary data.</text>
</comment>
<dbReference type="Proteomes" id="UP000289152">
    <property type="component" value="Unassembled WGS sequence"/>
</dbReference>
<dbReference type="InParanoid" id="A0A4Q1BNU5"/>
<dbReference type="Gene3D" id="2.80.10.50">
    <property type="match status" value="1"/>
</dbReference>
<protein>
    <submittedName>
        <fullName evidence="1">Uncharacterized protein</fullName>
    </submittedName>
</protein>
<accession>A0A4Q1BNU5</accession>
<dbReference type="InterPro" id="IPR035992">
    <property type="entry name" value="Ricin_B-like_lectins"/>
</dbReference>